<gene>
    <name evidence="1" type="ORF">HPP92_011693</name>
</gene>
<sequence length="142" mass="16379">MTTGFSSTVFFTVSSRRAPNDEEEEGVEEEDIDCTDRALSLRVRLLLRWKSSEERRIMGYVTEEIEARPRPGELVGLGHRYMADLMRLELAAIMRFELAAMAPPLRRQYESQDATGPKIFKLYCSLQNLPNFCILVRRRSSS</sequence>
<dbReference type="EMBL" id="JADCNL010000005">
    <property type="protein sequence ID" value="KAG0480835.1"/>
    <property type="molecule type" value="Genomic_DNA"/>
</dbReference>
<dbReference type="Proteomes" id="UP000636800">
    <property type="component" value="Chromosome 5"/>
</dbReference>
<evidence type="ECO:0000313" key="1">
    <source>
        <dbReference type="EMBL" id="KAG0480835.1"/>
    </source>
</evidence>
<dbReference type="OrthoDB" id="784268at2759"/>
<evidence type="ECO:0000313" key="2">
    <source>
        <dbReference type="Proteomes" id="UP000636800"/>
    </source>
</evidence>
<name>A0A835V218_VANPL</name>
<reference evidence="1 2" key="1">
    <citation type="journal article" date="2020" name="Nat. Food">
        <title>A phased Vanilla planifolia genome enables genetic improvement of flavour and production.</title>
        <authorList>
            <person name="Hasing T."/>
            <person name="Tang H."/>
            <person name="Brym M."/>
            <person name="Khazi F."/>
            <person name="Huang T."/>
            <person name="Chambers A.H."/>
        </authorList>
    </citation>
    <scope>NUCLEOTIDE SEQUENCE [LARGE SCALE GENOMIC DNA]</scope>
    <source>
        <tissue evidence="1">Leaf</tissue>
    </source>
</reference>
<proteinExistence type="predicted"/>
<organism evidence="1 2">
    <name type="scientific">Vanilla planifolia</name>
    <name type="common">Vanilla</name>
    <dbReference type="NCBI Taxonomy" id="51239"/>
    <lineage>
        <taxon>Eukaryota</taxon>
        <taxon>Viridiplantae</taxon>
        <taxon>Streptophyta</taxon>
        <taxon>Embryophyta</taxon>
        <taxon>Tracheophyta</taxon>
        <taxon>Spermatophyta</taxon>
        <taxon>Magnoliopsida</taxon>
        <taxon>Liliopsida</taxon>
        <taxon>Asparagales</taxon>
        <taxon>Orchidaceae</taxon>
        <taxon>Vanilloideae</taxon>
        <taxon>Vanilleae</taxon>
        <taxon>Vanilla</taxon>
    </lineage>
</organism>
<keyword evidence="2" id="KW-1185">Reference proteome</keyword>
<accession>A0A835V218</accession>
<dbReference type="AlphaFoldDB" id="A0A835V218"/>
<protein>
    <submittedName>
        <fullName evidence="1">Uncharacterized protein</fullName>
    </submittedName>
</protein>
<comment type="caution">
    <text evidence="1">The sequence shown here is derived from an EMBL/GenBank/DDBJ whole genome shotgun (WGS) entry which is preliminary data.</text>
</comment>